<feature type="compositionally biased region" description="Low complexity" evidence="4">
    <location>
        <begin position="378"/>
        <end position="390"/>
    </location>
</feature>
<evidence type="ECO:0000313" key="7">
    <source>
        <dbReference type="EMBL" id="KAK9398399.1"/>
    </source>
</evidence>
<dbReference type="Gene3D" id="2.30.30.140">
    <property type="match status" value="1"/>
</dbReference>
<feature type="domain" description="CW-type" evidence="6">
    <location>
        <begin position="3"/>
        <end position="57"/>
    </location>
</feature>
<feature type="region of interest" description="Disordered" evidence="4">
    <location>
        <begin position="307"/>
        <end position="417"/>
    </location>
</feature>
<evidence type="ECO:0000259" key="6">
    <source>
        <dbReference type="PROSITE" id="PS51050"/>
    </source>
</evidence>
<dbReference type="EMBL" id="JAOTOJ010000008">
    <property type="protein sequence ID" value="KAK9398399.1"/>
    <property type="molecule type" value="Genomic_DNA"/>
</dbReference>
<dbReference type="PANTHER" id="PTHR15999">
    <property type="entry name" value="ZINC FINGER CW-TYPE PWWP DOMAIN PROTEIN 1"/>
    <property type="match status" value="1"/>
</dbReference>
<sequence length="483" mass="52649">MITCCCTAWVQCSYPSCEKWRRLSSDVDPSALPEDWSCSQNPDLQHNSCSVPEEDWSGSENEVVYAIYFPGSIVWAKQYGYPWWPGIIEADPDIEEYFLFSSQADSLPSKYHVTFFGHPVTRAWISASQLKNYGEAAGEGSALAKIRNKSEKKDLRVALEMAKEAERISIQDRIRRFGFHGRFRNQASPRDDKILKEQNNSASRPPVKGAPETKGGNKNAAASSKNPEKLLRELSVVEPIAKVKTTISVKAIPPPCCSMASPSPKDGVKALPDQVTGPWEALPFGLPAGDSLGGTLVQSKEEIQIRAGQRELPPTQQLQSKDLIKQRENRRGVRKVGSRPALLRSARRLGSGTPIPAQTAAARPTSLPLASRARKTARTGLRAPRGPRGAPGEGKAQLGNRRKPWGRKRGSLGGGGGRFSQGFLLGLVWRGRHNTASGEPGRGGRLRFSSFGLGKRRTADISTELLPIAKPTPGSQATNQAEL</sequence>
<dbReference type="PROSITE" id="PS50812">
    <property type="entry name" value="PWWP"/>
    <property type="match status" value="1"/>
</dbReference>
<dbReference type="AlphaFoldDB" id="A0AAW1B8E6"/>
<comment type="caution">
    <text evidence="7">The sequence shown here is derived from an EMBL/GenBank/DDBJ whole genome shotgun (WGS) entry which is preliminary data.</text>
</comment>
<keyword evidence="1" id="KW-0479">Metal-binding</keyword>
<feature type="compositionally biased region" description="Low complexity" evidence="4">
    <location>
        <begin position="338"/>
        <end position="352"/>
    </location>
</feature>
<dbReference type="GO" id="GO:0008270">
    <property type="term" value="F:zinc ion binding"/>
    <property type="evidence" value="ECO:0007669"/>
    <property type="project" value="UniProtKB-KW"/>
</dbReference>
<dbReference type="PANTHER" id="PTHR15999:SF2">
    <property type="entry name" value="ZINC FINGER CW-TYPE PWWP DOMAIN PROTEIN 1"/>
    <property type="match status" value="1"/>
</dbReference>
<dbReference type="InterPro" id="IPR011124">
    <property type="entry name" value="Znf_CW"/>
</dbReference>
<dbReference type="InterPro" id="IPR042778">
    <property type="entry name" value="ZCWPW1/ZCWPW2"/>
</dbReference>
<dbReference type="InterPro" id="IPR000313">
    <property type="entry name" value="PWWP_dom"/>
</dbReference>
<dbReference type="Gene3D" id="3.30.40.100">
    <property type="match status" value="1"/>
</dbReference>
<feature type="compositionally biased region" description="Basic residues" evidence="4">
    <location>
        <begin position="400"/>
        <end position="410"/>
    </location>
</feature>
<dbReference type="SUPFAM" id="SSF63748">
    <property type="entry name" value="Tudor/PWWP/MBT"/>
    <property type="match status" value="1"/>
</dbReference>
<dbReference type="PROSITE" id="PS51050">
    <property type="entry name" value="ZF_CW"/>
    <property type="match status" value="1"/>
</dbReference>
<protein>
    <submittedName>
        <fullName evidence="7">Zinc finger CW-type PWWP domain protein 1</fullName>
    </submittedName>
</protein>
<dbReference type="SMART" id="SM00293">
    <property type="entry name" value="PWWP"/>
    <property type="match status" value="1"/>
</dbReference>
<evidence type="ECO:0000313" key="8">
    <source>
        <dbReference type="Proteomes" id="UP001474421"/>
    </source>
</evidence>
<feature type="compositionally biased region" description="Basic and acidic residues" evidence="4">
    <location>
        <begin position="322"/>
        <end position="331"/>
    </location>
</feature>
<dbReference type="CDD" id="cd20145">
    <property type="entry name" value="PWWP_ZCWPW1"/>
    <property type="match status" value="1"/>
</dbReference>
<evidence type="ECO:0000256" key="3">
    <source>
        <dbReference type="ARBA" id="ARBA00022833"/>
    </source>
</evidence>
<evidence type="ECO:0000256" key="4">
    <source>
        <dbReference type="SAM" id="MobiDB-lite"/>
    </source>
</evidence>
<keyword evidence="3" id="KW-0862">Zinc</keyword>
<feature type="region of interest" description="Disordered" evidence="4">
    <location>
        <begin position="181"/>
        <end position="227"/>
    </location>
</feature>
<accession>A0AAW1B8E6</accession>
<name>A0AAW1B8E6_CROAD</name>
<feature type="domain" description="PWWP" evidence="5">
    <location>
        <begin position="70"/>
        <end position="136"/>
    </location>
</feature>
<evidence type="ECO:0000259" key="5">
    <source>
        <dbReference type="PROSITE" id="PS50812"/>
    </source>
</evidence>
<keyword evidence="2" id="KW-0863">Zinc-finger</keyword>
<dbReference type="Proteomes" id="UP001474421">
    <property type="component" value="Unassembled WGS sequence"/>
</dbReference>
<organism evidence="7 8">
    <name type="scientific">Crotalus adamanteus</name>
    <name type="common">Eastern diamondback rattlesnake</name>
    <dbReference type="NCBI Taxonomy" id="8729"/>
    <lineage>
        <taxon>Eukaryota</taxon>
        <taxon>Metazoa</taxon>
        <taxon>Chordata</taxon>
        <taxon>Craniata</taxon>
        <taxon>Vertebrata</taxon>
        <taxon>Euteleostomi</taxon>
        <taxon>Lepidosauria</taxon>
        <taxon>Squamata</taxon>
        <taxon>Bifurcata</taxon>
        <taxon>Unidentata</taxon>
        <taxon>Episquamata</taxon>
        <taxon>Toxicofera</taxon>
        <taxon>Serpentes</taxon>
        <taxon>Colubroidea</taxon>
        <taxon>Viperidae</taxon>
        <taxon>Crotalinae</taxon>
        <taxon>Crotalus</taxon>
    </lineage>
</organism>
<dbReference type="Pfam" id="PF00855">
    <property type="entry name" value="PWWP"/>
    <property type="match status" value="1"/>
</dbReference>
<proteinExistence type="predicted"/>
<reference evidence="7 8" key="1">
    <citation type="journal article" date="2024" name="Proc. Natl. Acad. Sci. U.S.A.">
        <title>The genetic regulatory architecture and epigenomic basis for age-related changes in rattlesnake venom.</title>
        <authorList>
            <person name="Hogan M.P."/>
            <person name="Holding M.L."/>
            <person name="Nystrom G.S."/>
            <person name="Colston T.J."/>
            <person name="Bartlett D.A."/>
            <person name="Mason A.J."/>
            <person name="Ellsworth S.A."/>
            <person name="Rautsaw R.M."/>
            <person name="Lawrence K.C."/>
            <person name="Strickland J.L."/>
            <person name="He B."/>
            <person name="Fraser P."/>
            <person name="Margres M.J."/>
            <person name="Gilbert D.M."/>
            <person name="Gibbs H.L."/>
            <person name="Parkinson C.L."/>
            <person name="Rokyta D.R."/>
        </authorList>
    </citation>
    <scope>NUCLEOTIDE SEQUENCE [LARGE SCALE GENOMIC DNA]</scope>
    <source>
        <strain evidence="7">DRR0105</strain>
    </source>
</reference>
<evidence type="ECO:0000256" key="1">
    <source>
        <dbReference type="ARBA" id="ARBA00022723"/>
    </source>
</evidence>
<evidence type="ECO:0000256" key="2">
    <source>
        <dbReference type="ARBA" id="ARBA00022771"/>
    </source>
</evidence>
<feature type="compositionally biased region" description="Polar residues" evidence="4">
    <location>
        <begin position="473"/>
        <end position="483"/>
    </location>
</feature>
<dbReference type="GO" id="GO:0005634">
    <property type="term" value="C:nucleus"/>
    <property type="evidence" value="ECO:0007669"/>
    <property type="project" value="TreeGrafter"/>
</dbReference>
<dbReference type="Pfam" id="PF07496">
    <property type="entry name" value="zf-CW"/>
    <property type="match status" value="1"/>
</dbReference>
<gene>
    <name evidence="7" type="ORF">NXF25_021760</name>
</gene>
<keyword evidence="8" id="KW-1185">Reference proteome</keyword>
<feature type="region of interest" description="Disordered" evidence="4">
    <location>
        <begin position="462"/>
        <end position="483"/>
    </location>
</feature>